<evidence type="ECO:0000256" key="1">
    <source>
        <dbReference type="SAM" id="SignalP"/>
    </source>
</evidence>
<evidence type="ECO:0000259" key="2">
    <source>
        <dbReference type="Pfam" id="PF24758"/>
    </source>
</evidence>
<dbReference type="InterPro" id="IPR032675">
    <property type="entry name" value="LRR_dom_sf"/>
</dbReference>
<dbReference type="InterPro" id="IPR055411">
    <property type="entry name" value="LRR_FXL15/At3g58940/PEG3-like"/>
</dbReference>
<dbReference type="EMBL" id="KL198092">
    <property type="protein sequence ID" value="KDQ08326.1"/>
    <property type="molecule type" value="Genomic_DNA"/>
</dbReference>
<dbReference type="InParanoid" id="A0A067M9T3"/>
<dbReference type="OrthoDB" id="8048523at2759"/>
<proteinExistence type="predicted"/>
<dbReference type="HOGENOM" id="CLU_806516_0_0_1"/>
<dbReference type="SUPFAM" id="SSF52047">
    <property type="entry name" value="RNI-like"/>
    <property type="match status" value="1"/>
</dbReference>
<feature type="chain" id="PRO_5001641216" description="F-box/LRR-repeat protein 15/At3g58940/PEG3-like LRR domain-containing protein" evidence="1">
    <location>
        <begin position="23"/>
        <end position="344"/>
    </location>
</feature>
<sequence length="344" mass="38691">MSSESLALTLLAALEHLKSSASQSAEPRCVNFTINARRSLKDVHLVLLELSLTHSYIRLQSLTVHERTFMCRPTHARYWKPTSLSEMLRGVAALHIQAFYFPWDHPAYLNLVELTISDVEDDHAPTAAQLEAVLRGCPLLEYLKLDTTDVMPNVDSQLATPSPIMMRSLHTLIIQQLQFNAFAFVFSTIRAPRLCQLDFHHMCYDVNFDNNTKFRATTSGFFATAGRSIRYLSISNEEAAIRHQSFISLLRKVPCVVSLELSDVPRLQPILQALTYEAICPELQSLTVTKCEDERGIAVSLLSLVTNRRHTHPIQHLAAPAKVLKGPVLVSIQDRVPRLVRGAE</sequence>
<dbReference type="Proteomes" id="UP000027195">
    <property type="component" value="Unassembled WGS sequence"/>
</dbReference>
<keyword evidence="1" id="KW-0732">Signal</keyword>
<accession>A0A067M9T3</accession>
<reference evidence="4" key="1">
    <citation type="journal article" date="2014" name="Proc. Natl. Acad. Sci. U.S.A.">
        <title>Extensive sampling of basidiomycete genomes demonstrates inadequacy of the white-rot/brown-rot paradigm for wood decay fungi.</title>
        <authorList>
            <person name="Riley R."/>
            <person name="Salamov A.A."/>
            <person name="Brown D.W."/>
            <person name="Nagy L.G."/>
            <person name="Floudas D."/>
            <person name="Held B.W."/>
            <person name="Levasseur A."/>
            <person name="Lombard V."/>
            <person name="Morin E."/>
            <person name="Otillar R."/>
            <person name="Lindquist E.A."/>
            <person name="Sun H."/>
            <person name="LaButti K.M."/>
            <person name="Schmutz J."/>
            <person name="Jabbour D."/>
            <person name="Luo H."/>
            <person name="Baker S.E."/>
            <person name="Pisabarro A.G."/>
            <person name="Walton J.D."/>
            <person name="Blanchette R.A."/>
            <person name="Henrissat B."/>
            <person name="Martin F."/>
            <person name="Cullen D."/>
            <person name="Hibbett D.S."/>
            <person name="Grigoriev I.V."/>
        </authorList>
    </citation>
    <scope>NUCLEOTIDE SEQUENCE [LARGE SCALE GENOMIC DNA]</scope>
    <source>
        <strain evidence="4">FD-172 SS1</strain>
    </source>
</reference>
<feature type="signal peptide" evidence="1">
    <location>
        <begin position="1"/>
        <end position="22"/>
    </location>
</feature>
<gene>
    <name evidence="3" type="ORF">BOTBODRAFT_38021</name>
</gene>
<feature type="domain" description="F-box/LRR-repeat protein 15/At3g58940/PEG3-like LRR" evidence="2">
    <location>
        <begin position="64"/>
        <end position="259"/>
    </location>
</feature>
<protein>
    <recommendedName>
        <fullName evidence="2">F-box/LRR-repeat protein 15/At3g58940/PEG3-like LRR domain-containing protein</fullName>
    </recommendedName>
</protein>
<evidence type="ECO:0000313" key="4">
    <source>
        <dbReference type="Proteomes" id="UP000027195"/>
    </source>
</evidence>
<organism evidence="3 4">
    <name type="scientific">Botryobasidium botryosum (strain FD-172 SS1)</name>
    <dbReference type="NCBI Taxonomy" id="930990"/>
    <lineage>
        <taxon>Eukaryota</taxon>
        <taxon>Fungi</taxon>
        <taxon>Dikarya</taxon>
        <taxon>Basidiomycota</taxon>
        <taxon>Agaricomycotina</taxon>
        <taxon>Agaricomycetes</taxon>
        <taxon>Cantharellales</taxon>
        <taxon>Botryobasidiaceae</taxon>
        <taxon>Botryobasidium</taxon>
    </lineage>
</organism>
<evidence type="ECO:0000313" key="3">
    <source>
        <dbReference type="EMBL" id="KDQ08326.1"/>
    </source>
</evidence>
<keyword evidence="4" id="KW-1185">Reference proteome</keyword>
<dbReference type="Pfam" id="PF24758">
    <property type="entry name" value="LRR_At5g56370"/>
    <property type="match status" value="1"/>
</dbReference>
<dbReference type="Gene3D" id="3.80.10.10">
    <property type="entry name" value="Ribonuclease Inhibitor"/>
    <property type="match status" value="1"/>
</dbReference>
<dbReference type="AlphaFoldDB" id="A0A067M9T3"/>
<name>A0A067M9T3_BOTB1</name>